<evidence type="ECO:0000313" key="2">
    <source>
        <dbReference type="Proteomes" id="UP000198287"/>
    </source>
</evidence>
<reference evidence="1 2" key="1">
    <citation type="submission" date="2015-12" db="EMBL/GenBank/DDBJ databases">
        <title>The genome of Folsomia candida.</title>
        <authorList>
            <person name="Faddeeva A."/>
            <person name="Derks M.F."/>
            <person name="Anvar Y."/>
            <person name="Smit S."/>
            <person name="Van Straalen N."/>
            <person name="Roelofs D."/>
        </authorList>
    </citation>
    <scope>NUCLEOTIDE SEQUENCE [LARGE SCALE GENOMIC DNA]</scope>
    <source>
        <strain evidence="1 2">VU population</strain>
        <tissue evidence="1">Whole body</tissue>
    </source>
</reference>
<accession>A0A226DWJ3</accession>
<keyword evidence="2" id="KW-1185">Reference proteome</keyword>
<dbReference type="OrthoDB" id="6780164at2759"/>
<protein>
    <submittedName>
        <fullName evidence="1">Uncharacterized protein</fullName>
    </submittedName>
</protein>
<sequence length="474" mass="53704">MSSTKLVRVSNNIRGKKLISSDGNFEEFLSSVRSKFELDEAENITFVDEYGAEVDSDVFPILVSLDGIQNIIFKLEEESSVLEIDLSYNNTSQSSYFLPAAGNIGLSQSFGIGDNFKQILQTTVQQNNVIHGIVEDCKSKGFVDDKSSTILINEFVSKLIEIKGDSPATSVQKQFAAAIVEILPCWRYSGSKDGLDILFDEVSRSGLIQTRLRRIHQILHTSQKQETKSQLINDRQYESLILLLNGTCAKTGKERLKELITNTYHHRNYLRQSNPQSIFLHYKKFKECDFMISFEFSLMKEESQHNFTNSWPVFSSKLLIKAKEFNSSPAVTKYLAEESGAREGEGKSQQNNVCTDVDGLSGTPLNSILDTWSDEKRQPNLICLGEDKKNLVSFFLVVDKILLPIDATNSTEAIDRLFKSHYVFSAEYDKNLQGVWKFLQVFIYKIDVDKTDLSRKIKQVSSQLHGILAESRLE</sequence>
<gene>
    <name evidence="1" type="ORF">Fcan01_15321</name>
</gene>
<dbReference type="EMBL" id="LNIX01000010">
    <property type="protein sequence ID" value="OXA49184.1"/>
    <property type="molecule type" value="Genomic_DNA"/>
</dbReference>
<evidence type="ECO:0000313" key="1">
    <source>
        <dbReference type="EMBL" id="OXA49184.1"/>
    </source>
</evidence>
<comment type="caution">
    <text evidence="1">The sequence shown here is derived from an EMBL/GenBank/DDBJ whole genome shotgun (WGS) entry which is preliminary data.</text>
</comment>
<name>A0A226DWJ3_FOLCA</name>
<proteinExistence type="predicted"/>
<dbReference type="AlphaFoldDB" id="A0A226DWJ3"/>
<dbReference type="Proteomes" id="UP000198287">
    <property type="component" value="Unassembled WGS sequence"/>
</dbReference>
<organism evidence="1 2">
    <name type="scientific">Folsomia candida</name>
    <name type="common">Springtail</name>
    <dbReference type="NCBI Taxonomy" id="158441"/>
    <lineage>
        <taxon>Eukaryota</taxon>
        <taxon>Metazoa</taxon>
        <taxon>Ecdysozoa</taxon>
        <taxon>Arthropoda</taxon>
        <taxon>Hexapoda</taxon>
        <taxon>Collembola</taxon>
        <taxon>Entomobryomorpha</taxon>
        <taxon>Isotomoidea</taxon>
        <taxon>Isotomidae</taxon>
        <taxon>Proisotominae</taxon>
        <taxon>Folsomia</taxon>
    </lineage>
</organism>